<accession>A0ACB9MAA6</accession>
<organism evidence="1 2">
    <name type="scientific">Melastoma candidum</name>
    <dbReference type="NCBI Taxonomy" id="119954"/>
    <lineage>
        <taxon>Eukaryota</taxon>
        <taxon>Viridiplantae</taxon>
        <taxon>Streptophyta</taxon>
        <taxon>Embryophyta</taxon>
        <taxon>Tracheophyta</taxon>
        <taxon>Spermatophyta</taxon>
        <taxon>Magnoliopsida</taxon>
        <taxon>eudicotyledons</taxon>
        <taxon>Gunneridae</taxon>
        <taxon>Pentapetalae</taxon>
        <taxon>rosids</taxon>
        <taxon>malvids</taxon>
        <taxon>Myrtales</taxon>
        <taxon>Melastomataceae</taxon>
        <taxon>Melastomatoideae</taxon>
        <taxon>Melastomateae</taxon>
        <taxon>Melastoma</taxon>
    </lineage>
</organism>
<gene>
    <name evidence="1" type="ORF">MLD38_034394</name>
</gene>
<proteinExistence type="predicted"/>
<sequence length="109" mass="11626">MAEPRGERRVRSTVVAGILCALVSMARILGATAARGSAMQSPSPAQLAVAANSIPVNCEEEEKFVWEEEDDYPGWIPEPYPGGDYPSPIPHGVYRASDGPVKDNSPSTV</sequence>
<comment type="caution">
    <text evidence="1">The sequence shown here is derived from an EMBL/GenBank/DDBJ whole genome shotgun (WGS) entry which is preliminary data.</text>
</comment>
<dbReference type="Proteomes" id="UP001057402">
    <property type="component" value="Chromosome 10"/>
</dbReference>
<dbReference type="EMBL" id="CM042889">
    <property type="protein sequence ID" value="KAI4320963.1"/>
    <property type="molecule type" value="Genomic_DNA"/>
</dbReference>
<evidence type="ECO:0000313" key="2">
    <source>
        <dbReference type="Proteomes" id="UP001057402"/>
    </source>
</evidence>
<name>A0ACB9MAA6_9MYRT</name>
<keyword evidence="2" id="KW-1185">Reference proteome</keyword>
<protein>
    <submittedName>
        <fullName evidence="1">Uncharacterized protein</fullName>
    </submittedName>
</protein>
<reference evidence="2" key="1">
    <citation type="journal article" date="2023" name="Front. Plant Sci.">
        <title>Chromosomal-level genome assembly of Melastoma candidum provides insights into trichome evolution.</title>
        <authorList>
            <person name="Zhong Y."/>
            <person name="Wu W."/>
            <person name="Sun C."/>
            <person name="Zou P."/>
            <person name="Liu Y."/>
            <person name="Dai S."/>
            <person name="Zhou R."/>
        </authorList>
    </citation>
    <scope>NUCLEOTIDE SEQUENCE [LARGE SCALE GENOMIC DNA]</scope>
</reference>
<evidence type="ECO:0000313" key="1">
    <source>
        <dbReference type="EMBL" id="KAI4320963.1"/>
    </source>
</evidence>